<name>A0A1J4L1D8_9EUKA</name>
<gene>
    <name evidence="2" type="ORF">TRFO_13863</name>
</gene>
<dbReference type="VEuPathDB" id="TrichDB:TRFO_13863"/>
<comment type="caution">
    <text evidence="2">The sequence shown here is derived from an EMBL/GenBank/DDBJ whole genome shotgun (WGS) entry which is preliminary data.</text>
</comment>
<dbReference type="CDD" id="cd00171">
    <property type="entry name" value="Sec7"/>
    <property type="match status" value="1"/>
</dbReference>
<dbReference type="GO" id="GO:0032012">
    <property type="term" value="P:regulation of ARF protein signal transduction"/>
    <property type="evidence" value="ECO:0007669"/>
    <property type="project" value="InterPro"/>
</dbReference>
<protein>
    <recommendedName>
        <fullName evidence="1">SEC7 domain-containing protein</fullName>
    </recommendedName>
</protein>
<dbReference type="GO" id="GO:0016192">
    <property type="term" value="P:vesicle-mediated transport"/>
    <property type="evidence" value="ECO:0007669"/>
    <property type="project" value="UniProtKB-ARBA"/>
</dbReference>
<dbReference type="PANTHER" id="PTHR10663:SF388">
    <property type="entry name" value="GOLGI-SPECIFIC BREFELDIN A-RESISTANCE GUANINE NUCLEOTIDE EXCHANGE FACTOR 1"/>
    <property type="match status" value="1"/>
</dbReference>
<dbReference type="GO" id="GO:0005085">
    <property type="term" value="F:guanyl-nucleotide exchange factor activity"/>
    <property type="evidence" value="ECO:0007669"/>
    <property type="project" value="InterPro"/>
</dbReference>
<dbReference type="OrthoDB" id="430364at2759"/>
<sequence length="1113" mass="128693">MKQEQALLISDECDRLLAELRSISQNVLFLEIQDELVSIKKHIFTDTVEISQILIPFERIITHEQATDVITALALASINTFISFSLIESEEDVATICCTLGRCQFQSTSEYDCMCVSYKILMCMISLCRTDFLKSKSLSFMFDYILTEIQNNEKNPSPLLIDALSAISAYIFRYNINENFLQEKVISNLYFLCCTNDGNQPNSYFRQCGLSGFLSISRVNVTESLMAATCSLLSKFLQTIDTRDNFVLVLRLFTHVFISHYLEFYFPFSKCFMNLLNFAENITTTNQYRHIVYEILSDFISQSDFLVNLFINMNDKKFIQNIFDKLVSSIFSFPENSSALSKLLSPIVKSKYYIDALNDNIDRVKDEEEKYEMLSEFSKKFNLNPFSFIDKELTPKTLAKYLFEAPSLSRKQIGEFFGKNKKFCMDTLQEYLLLLDFSSIDFDSSIRLFLSGFQIAGEGQIIDRIFEYFSQRFYQCGSDRIHFKSPESVHILAYGWLMMHTSFHNNNVTSKPKIDEFKQMMAKQNNGEDFAEDFLLSIFNSVKNARVPFEDSEQEGSAAHWRLQMCRQRILNLNLVQLINDKELNLNEQKKDENEISEHVKNEHENNLKPIAEIEKLMFNKIWETNKKSIIDACSLNYLLFDSICSVASKFNLNDIVDNFINKFSQSAIDELLQSRETISLSFLGTIITKYGSSVRTGGWKSFIKLLTTLLELDLLNDEILTFQNIAEDLKPIILCHKLVSSRRHHRNSVFSLFLSRRSSSEEFQRVSSKSSLKDIVTKSEIEKVVSFSSTTFSDESLNCIIEAIELVCQEIELGAETDQMRIAFCVIFAEKIFSENKTRISHKINHLSDFLVRTLKLKNGTFLPVITLNEAFVTLLNLWEYKENRENILDLLDKVSQVQEISKQGDLIEKGLSIFFDKHFDSFIEMNKLSGVLNLLQIGLVNHSEKSFKLFDRFKSINSGSFDEVRFPLIQVNAALCLIDQTKSRNFSDMKDILLVKQTTAKQWELIFNNVLFPLTTKRTKYDDLLGLILDTFEFCIEEIKNLSLFEPMWFRILSLVLEYCKRCDSSIKTTIEGKLSSCIMEMKNQEIFNSSSPKLWNLTKLNVEAIFPSIV</sequence>
<dbReference type="AlphaFoldDB" id="A0A1J4L1D8"/>
<dbReference type="InterPro" id="IPR035999">
    <property type="entry name" value="Sec7_dom_sf"/>
</dbReference>
<evidence type="ECO:0000259" key="1">
    <source>
        <dbReference type="PROSITE" id="PS50190"/>
    </source>
</evidence>
<dbReference type="SUPFAM" id="SSF48425">
    <property type="entry name" value="Sec7 domain"/>
    <property type="match status" value="1"/>
</dbReference>
<dbReference type="EMBL" id="MLAK01000197">
    <property type="protein sequence ID" value="OHT15701.1"/>
    <property type="molecule type" value="Genomic_DNA"/>
</dbReference>
<organism evidence="2 3">
    <name type="scientific">Tritrichomonas foetus</name>
    <dbReference type="NCBI Taxonomy" id="1144522"/>
    <lineage>
        <taxon>Eukaryota</taxon>
        <taxon>Metamonada</taxon>
        <taxon>Parabasalia</taxon>
        <taxon>Tritrichomonadida</taxon>
        <taxon>Tritrichomonadidae</taxon>
        <taxon>Tritrichomonas</taxon>
    </lineage>
</organism>
<dbReference type="SMART" id="SM00222">
    <property type="entry name" value="Sec7"/>
    <property type="match status" value="1"/>
</dbReference>
<evidence type="ECO:0000313" key="3">
    <source>
        <dbReference type="Proteomes" id="UP000179807"/>
    </source>
</evidence>
<dbReference type="Proteomes" id="UP000179807">
    <property type="component" value="Unassembled WGS sequence"/>
</dbReference>
<accession>A0A1J4L1D8</accession>
<dbReference type="Pfam" id="PF01369">
    <property type="entry name" value="Sec7"/>
    <property type="match status" value="1"/>
</dbReference>
<dbReference type="Gene3D" id="1.10.1000.11">
    <property type="entry name" value="Arf Nucleotide-binding Site Opener,domain 2"/>
    <property type="match status" value="1"/>
</dbReference>
<dbReference type="GO" id="GO:0012505">
    <property type="term" value="C:endomembrane system"/>
    <property type="evidence" value="ECO:0007669"/>
    <property type="project" value="UniProtKB-ARBA"/>
</dbReference>
<dbReference type="PANTHER" id="PTHR10663">
    <property type="entry name" value="GUANYL-NUCLEOTIDE EXCHANGE FACTOR"/>
    <property type="match status" value="1"/>
</dbReference>
<dbReference type="PROSITE" id="PS50190">
    <property type="entry name" value="SEC7"/>
    <property type="match status" value="1"/>
</dbReference>
<dbReference type="InterPro" id="IPR000904">
    <property type="entry name" value="Sec7_dom"/>
</dbReference>
<feature type="domain" description="SEC7" evidence="1">
    <location>
        <begin position="365"/>
        <end position="545"/>
    </location>
</feature>
<dbReference type="GeneID" id="94832200"/>
<dbReference type="InterPro" id="IPR023394">
    <property type="entry name" value="Sec7_C_sf"/>
</dbReference>
<keyword evidence="3" id="KW-1185">Reference proteome</keyword>
<dbReference type="Gene3D" id="1.10.220.20">
    <property type="match status" value="1"/>
</dbReference>
<reference evidence="2" key="1">
    <citation type="submission" date="2016-10" db="EMBL/GenBank/DDBJ databases">
        <authorList>
            <person name="Benchimol M."/>
            <person name="Almeida L.G."/>
            <person name="Vasconcelos A.T."/>
            <person name="Perreira-Neves A."/>
            <person name="Rosa I.A."/>
            <person name="Tasca T."/>
            <person name="Bogo M.R."/>
            <person name="de Souza W."/>
        </authorList>
    </citation>
    <scope>NUCLEOTIDE SEQUENCE [LARGE SCALE GENOMIC DNA]</scope>
    <source>
        <strain evidence="2">K</strain>
    </source>
</reference>
<proteinExistence type="predicted"/>
<evidence type="ECO:0000313" key="2">
    <source>
        <dbReference type="EMBL" id="OHT15701.1"/>
    </source>
</evidence>
<dbReference type="RefSeq" id="XP_068368837.1">
    <property type="nucleotide sequence ID" value="XM_068497496.1"/>
</dbReference>
<dbReference type="GO" id="GO:0005737">
    <property type="term" value="C:cytoplasm"/>
    <property type="evidence" value="ECO:0007669"/>
    <property type="project" value="UniProtKB-ARBA"/>
</dbReference>